<proteinExistence type="predicted"/>
<dbReference type="AlphaFoldDB" id="A0A7W7G2G7"/>
<dbReference type="RefSeq" id="WP_184952231.1">
    <property type="nucleotide sequence ID" value="NZ_BOMC01000056.1"/>
</dbReference>
<accession>A0A7W7G2G7</accession>
<dbReference type="Proteomes" id="UP000542742">
    <property type="component" value="Unassembled WGS sequence"/>
</dbReference>
<dbReference type="InterPro" id="IPR011990">
    <property type="entry name" value="TPR-like_helical_dom_sf"/>
</dbReference>
<organism evidence="1 2">
    <name type="scientific">Paractinoplanes abujensis</name>
    <dbReference type="NCBI Taxonomy" id="882441"/>
    <lineage>
        <taxon>Bacteria</taxon>
        <taxon>Bacillati</taxon>
        <taxon>Actinomycetota</taxon>
        <taxon>Actinomycetes</taxon>
        <taxon>Micromonosporales</taxon>
        <taxon>Micromonosporaceae</taxon>
        <taxon>Paractinoplanes</taxon>
    </lineage>
</organism>
<reference evidence="1 2" key="1">
    <citation type="submission" date="2020-08" db="EMBL/GenBank/DDBJ databases">
        <title>Sequencing the genomes of 1000 actinobacteria strains.</title>
        <authorList>
            <person name="Klenk H.-P."/>
        </authorList>
    </citation>
    <scope>NUCLEOTIDE SEQUENCE [LARGE SCALE GENOMIC DNA]</scope>
    <source>
        <strain evidence="1 2">DSM 45518</strain>
    </source>
</reference>
<comment type="caution">
    <text evidence="1">The sequence shown here is derived from an EMBL/GenBank/DDBJ whole genome shotgun (WGS) entry which is preliminary data.</text>
</comment>
<protein>
    <submittedName>
        <fullName evidence="1">Tetratricopeptide (TPR) repeat protein</fullName>
    </submittedName>
</protein>
<keyword evidence="2" id="KW-1185">Reference proteome</keyword>
<name>A0A7W7G2G7_9ACTN</name>
<sequence length="303" mass="32339">MFLALARVLAHCGGSPTAAVAYLARAVAQNPADPEPYAVLDELRRQSPAEVAAAVAEPGSAWQFVAGSYLAFATGDMDEAARLLGSLIGSQPAIAWAAAPWFSDDRFLTAVTAIGLADGSTTMTGYGTDLDTDVVRENLRPWLRAVDVVCDRDPVAEQMARMAILLRFCGRTAESLALCDRADALEPTMLAHVVRAGTWGYLGDTRQQAAALREALRLDPANWSLYLDLADLAAQDDDFRTAAGLVTEGLRHEPEDVTLRAAGAAYRFRADGSPADRELLHALAPEVPHEGYRAYLTGLALGA</sequence>
<gene>
    <name evidence="1" type="ORF">BKA14_003787</name>
</gene>
<dbReference type="Gene3D" id="1.25.40.10">
    <property type="entry name" value="Tetratricopeptide repeat domain"/>
    <property type="match status" value="1"/>
</dbReference>
<evidence type="ECO:0000313" key="2">
    <source>
        <dbReference type="Proteomes" id="UP000542742"/>
    </source>
</evidence>
<dbReference type="SUPFAM" id="SSF48452">
    <property type="entry name" value="TPR-like"/>
    <property type="match status" value="1"/>
</dbReference>
<evidence type="ECO:0000313" key="1">
    <source>
        <dbReference type="EMBL" id="MBB4693639.1"/>
    </source>
</evidence>
<dbReference type="EMBL" id="JACHMF010000001">
    <property type="protein sequence ID" value="MBB4693639.1"/>
    <property type="molecule type" value="Genomic_DNA"/>
</dbReference>